<reference evidence="1" key="1">
    <citation type="journal article" date="2015" name="Int. J. Syst. Evol. Microbiol.">
        <title>Rhizobium oryzicola sp. nov., potential plant-growth-promoting endophytic bacteria isolated from rice roots.</title>
        <authorList>
            <person name="Zhang X.X."/>
            <person name="Gao J.S."/>
            <person name="Cao Y.H."/>
            <person name="Sheirdil R.A."/>
            <person name="Wang X.C."/>
            <person name="Zhang L."/>
        </authorList>
    </citation>
    <scope>NUCLEOTIDE SEQUENCE</scope>
    <source>
        <strain evidence="1">05753</strain>
    </source>
</reference>
<sequence>MAKSAKDGDDDFTVPFRDIDLNGEMHRAAYIIHAEDALARFWLRRGSVAGDPAFRVSKVGCTIHSPLKLGQVVNRDVRVSKIGGRSAGFSVLFTVGDHLAAEAEIVWTSISPDSGDTVPLSEELRDWLYQYLD</sequence>
<evidence type="ECO:0000313" key="1">
    <source>
        <dbReference type="EMBL" id="MDO1581277.1"/>
    </source>
</evidence>
<dbReference type="SUPFAM" id="SSF54637">
    <property type="entry name" value="Thioesterase/thiol ester dehydrase-isomerase"/>
    <property type="match status" value="1"/>
</dbReference>
<dbReference type="Gene3D" id="3.10.129.10">
    <property type="entry name" value="Hotdog Thioesterase"/>
    <property type="match status" value="1"/>
</dbReference>
<evidence type="ECO:0000313" key="2">
    <source>
        <dbReference type="Proteomes" id="UP001169006"/>
    </source>
</evidence>
<dbReference type="EMBL" id="JAUKWQ010000001">
    <property type="protein sequence ID" value="MDO1581277.1"/>
    <property type="molecule type" value="Genomic_DNA"/>
</dbReference>
<dbReference type="Proteomes" id="UP001169006">
    <property type="component" value="Unassembled WGS sequence"/>
</dbReference>
<accession>A0ABT8SS95</accession>
<proteinExistence type="predicted"/>
<reference evidence="1" key="2">
    <citation type="submission" date="2023-07" db="EMBL/GenBank/DDBJ databases">
        <authorList>
            <person name="Sun H."/>
        </authorList>
    </citation>
    <scope>NUCLEOTIDE SEQUENCE</scope>
    <source>
        <strain evidence="1">05753</strain>
    </source>
</reference>
<dbReference type="CDD" id="cd00586">
    <property type="entry name" value="4HBT"/>
    <property type="match status" value="1"/>
</dbReference>
<name>A0ABT8SS95_9HYPH</name>
<dbReference type="RefSeq" id="WP_302075396.1">
    <property type="nucleotide sequence ID" value="NZ_JAUKWQ010000001.1"/>
</dbReference>
<comment type="caution">
    <text evidence="1">The sequence shown here is derived from an EMBL/GenBank/DDBJ whole genome shotgun (WGS) entry which is preliminary data.</text>
</comment>
<protein>
    <submittedName>
        <fullName evidence="1">Acyl-CoA thioesterase</fullName>
    </submittedName>
</protein>
<dbReference type="Pfam" id="PF13279">
    <property type="entry name" value="4HBT_2"/>
    <property type="match status" value="1"/>
</dbReference>
<keyword evidence="2" id="KW-1185">Reference proteome</keyword>
<gene>
    <name evidence="1" type="ORF">Q2T52_04130</name>
</gene>
<dbReference type="InterPro" id="IPR029069">
    <property type="entry name" value="HotDog_dom_sf"/>
</dbReference>
<organism evidence="1 2">
    <name type="scientific">Rhizobium oryzicola</name>
    <dbReference type="NCBI Taxonomy" id="1232668"/>
    <lineage>
        <taxon>Bacteria</taxon>
        <taxon>Pseudomonadati</taxon>
        <taxon>Pseudomonadota</taxon>
        <taxon>Alphaproteobacteria</taxon>
        <taxon>Hyphomicrobiales</taxon>
        <taxon>Rhizobiaceae</taxon>
        <taxon>Rhizobium/Agrobacterium group</taxon>
        <taxon>Rhizobium</taxon>
    </lineage>
</organism>